<feature type="non-terminal residue" evidence="1">
    <location>
        <position position="1"/>
    </location>
</feature>
<evidence type="ECO:0000313" key="1">
    <source>
        <dbReference type="EMBL" id="CAG8848056.1"/>
    </source>
</evidence>
<keyword evidence="2" id="KW-1185">Reference proteome</keyword>
<protein>
    <submittedName>
        <fullName evidence="1">25980_t:CDS:1</fullName>
    </submittedName>
</protein>
<name>A0ABN7X632_GIGMA</name>
<reference evidence="1 2" key="1">
    <citation type="submission" date="2021-06" db="EMBL/GenBank/DDBJ databases">
        <authorList>
            <person name="Kallberg Y."/>
            <person name="Tangrot J."/>
            <person name="Rosling A."/>
        </authorList>
    </citation>
    <scope>NUCLEOTIDE SEQUENCE [LARGE SCALE GENOMIC DNA]</scope>
    <source>
        <strain evidence="1 2">120-4 pot B 10/14</strain>
    </source>
</reference>
<comment type="caution">
    <text evidence="1">The sequence shown here is derived from an EMBL/GenBank/DDBJ whole genome shotgun (WGS) entry which is preliminary data.</text>
</comment>
<accession>A0ABN7X632</accession>
<organism evidence="1 2">
    <name type="scientific">Gigaspora margarita</name>
    <dbReference type="NCBI Taxonomy" id="4874"/>
    <lineage>
        <taxon>Eukaryota</taxon>
        <taxon>Fungi</taxon>
        <taxon>Fungi incertae sedis</taxon>
        <taxon>Mucoromycota</taxon>
        <taxon>Glomeromycotina</taxon>
        <taxon>Glomeromycetes</taxon>
        <taxon>Diversisporales</taxon>
        <taxon>Gigasporaceae</taxon>
        <taxon>Gigaspora</taxon>
    </lineage>
</organism>
<sequence>IENIYKTLLLDNNHQIHPFEEFSISTQHRKILKVAQQLKIEEEQFDISFEKFDKKSKKEQKETIVKLLDCG</sequence>
<gene>
    <name evidence="1" type="ORF">GMARGA_LOCUS38991</name>
</gene>
<dbReference type="EMBL" id="CAJVQB010090426">
    <property type="protein sequence ID" value="CAG8848056.1"/>
    <property type="molecule type" value="Genomic_DNA"/>
</dbReference>
<evidence type="ECO:0000313" key="2">
    <source>
        <dbReference type="Proteomes" id="UP000789901"/>
    </source>
</evidence>
<dbReference type="Proteomes" id="UP000789901">
    <property type="component" value="Unassembled WGS sequence"/>
</dbReference>
<proteinExistence type="predicted"/>